<evidence type="ECO:0000313" key="8">
    <source>
        <dbReference type="Proteomes" id="UP001474120"/>
    </source>
</evidence>
<gene>
    <name evidence="6 7" type="primary">rlmF</name>
    <name evidence="7" type="ORF">AABB81_14325</name>
</gene>
<dbReference type="PANTHER" id="PTHR13393">
    <property type="entry name" value="SAM-DEPENDENT METHYLTRANSFERASE"/>
    <property type="match status" value="1"/>
</dbReference>
<organism evidence="7 8">
    <name type="scientific">Lutimonas vermicola</name>
    <dbReference type="NCBI Taxonomy" id="414288"/>
    <lineage>
        <taxon>Bacteria</taxon>
        <taxon>Pseudomonadati</taxon>
        <taxon>Bacteroidota</taxon>
        <taxon>Flavobacteriia</taxon>
        <taxon>Flavobacteriales</taxon>
        <taxon>Flavobacteriaceae</taxon>
        <taxon>Lutimonas</taxon>
    </lineage>
</organism>
<keyword evidence="3 6" id="KW-0489">Methyltransferase</keyword>
<evidence type="ECO:0000313" key="7">
    <source>
        <dbReference type="EMBL" id="MEL4457081.1"/>
    </source>
</evidence>
<comment type="caution">
    <text evidence="7">The sequence shown here is derived from an EMBL/GenBank/DDBJ whole genome shotgun (WGS) entry which is preliminary data.</text>
</comment>
<dbReference type="InterPro" id="IPR029063">
    <property type="entry name" value="SAM-dependent_MTases_sf"/>
</dbReference>
<dbReference type="GO" id="GO:0052907">
    <property type="term" value="F:23S rRNA (adenine(1618)-N(6))-methyltransferase activity"/>
    <property type="evidence" value="ECO:0007669"/>
    <property type="project" value="UniProtKB-EC"/>
</dbReference>
<keyword evidence="2 6" id="KW-0698">rRNA processing</keyword>
<keyword evidence="1 6" id="KW-0963">Cytoplasm</keyword>
<evidence type="ECO:0000256" key="5">
    <source>
        <dbReference type="ARBA" id="ARBA00022691"/>
    </source>
</evidence>
<dbReference type="Gene3D" id="3.40.50.150">
    <property type="entry name" value="Vaccinia Virus protein VP39"/>
    <property type="match status" value="1"/>
</dbReference>
<evidence type="ECO:0000256" key="4">
    <source>
        <dbReference type="ARBA" id="ARBA00022679"/>
    </source>
</evidence>
<keyword evidence="5 6" id="KW-0949">S-adenosyl-L-methionine</keyword>
<dbReference type="Pfam" id="PF05971">
    <property type="entry name" value="Methyltransf_10"/>
    <property type="match status" value="1"/>
</dbReference>
<comment type="catalytic activity">
    <reaction evidence="6">
        <text>adenosine(1618) in 23S rRNA + S-adenosyl-L-methionine = N(6)-methyladenosine(1618) in 23S rRNA + S-adenosyl-L-homocysteine + H(+)</text>
        <dbReference type="Rhea" id="RHEA:16497"/>
        <dbReference type="Rhea" id="RHEA-COMP:10229"/>
        <dbReference type="Rhea" id="RHEA-COMP:10231"/>
        <dbReference type="ChEBI" id="CHEBI:15378"/>
        <dbReference type="ChEBI" id="CHEBI:57856"/>
        <dbReference type="ChEBI" id="CHEBI:59789"/>
        <dbReference type="ChEBI" id="CHEBI:74411"/>
        <dbReference type="ChEBI" id="CHEBI:74449"/>
        <dbReference type="EC" id="2.1.1.181"/>
    </reaction>
</comment>
<evidence type="ECO:0000256" key="1">
    <source>
        <dbReference type="ARBA" id="ARBA00022490"/>
    </source>
</evidence>
<reference evidence="7 8" key="1">
    <citation type="submission" date="2024-04" db="EMBL/GenBank/DDBJ databases">
        <title>whole genome sequencing of Lutimonas vermicola strain IMCC1616.</title>
        <authorList>
            <person name="Bae S.S."/>
        </authorList>
    </citation>
    <scope>NUCLEOTIDE SEQUENCE [LARGE SCALE GENOMIC DNA]</scope>
    <source>
        <strain evidence="7 8">IMCC1616</strain>
    </source>
</reference>
<dbReference type="PIRSF" id="PIRSF029038">
    <property type="entry name" value="Mtase_YbiN_prd"/>
    <property type="match status" value="1"/>
</dbReference>
<evidence type="ECO:0000256" key="2">
    <source>
        <dbReference type="ARBA" id="ARBA00022552"/>
    </source>
</evidence>
<accession>A0ABU9L3R9</accession>
<proteinExistence type="inferred from homology"/>
<comment type="similarity">
    <text evidence="6">Belongs to the methyltransferase superfamily. METTL16/RlmF family.</text>
</comment>
<dbReference type="EC" id="2.1.1.181" evidence="6"/>
<keyword evidence="4 6" id="KW-0808">Transferase</keyword>
<dbReference type="Proteomes" id="UP001474120">
    <property type="component" value="Unassembled WGS sequence"/>
</dbReference>
<dbReference type="NCBIfam" id="NF008725">
    <property type="entry name" value="PRK11727.1"/>
    <property type="match status" value="1"/>
</dbReference>
<dbReference type="RefSeq" id="WP_342161242.1">
    <property type="nucleotide sequence ID" value="NZ_JBCDNA010000003.1"/>
</dbReference>
<dbReference type="HAMAP" id="MF_01848">
    <property type="entry name" value="23SrRNA_methyltr_F"/>
    <property type="match status" value="1"/>
</dbReference>
<sequence length="323" mass="36940">MPDKKKKHPAQKTRLHKRNKHRERYDFKLLTDSCPELQPFVTENKYGDETIDFFNAEAVKMLNKALLMHYYGLTHWDIPKDYLCPPIPGRADYIHHIADVLCSSNFGKMPTGNQIKCLDIGVGANCVYPIIGNSEYGWSFIGSDIDPIAIASANAIIESNPNLKGQVECRLQKNDSKIFAGILKKDERIDVSVCNPPFHASLAESQAGTIRKLSNLKNKKISKPDLNFGGKDKELWTEGGEKKFILDMIKQSVTYGKSCCWFSTLVSKQSNLKYMYEAFDRFEVEEYKTIPMGQGNKTSRIVAWTFLNLKEEKNWVKARWKNQ</sequence>
<dbReference type="EMBL" id="JBCDNA010000003">
    <property type="protein sequence ID" value="MEL4457081.1"/>
    <property type="molecule type" value="Genomic_DNA"/>
</dbReference>
<keyword evidence="8" id="KW-1185">Reference proteome</keyword>
<dbReference type="PANTHER" id="PTHR13393:SF0">
    <property type="entry name" value="RNA N6-ADENOSINE-METHYLTRANSFERASE METTL16"/>
    <property type="match status" value="1"/>
</dbReference>
<dbReference type="SUPFAM" id="SSF53335">
    <property type="entry name" value="S-adenosyl-L-methionine-dependent methyltransferases"/>
    <property type="match status" value="1"/>
</dbReference>
<name>A0ABU9L3R9_9FLAO</name>
<comment type="function">
    <text evidence="6">Specifically methylates the adenine in position 1618 of 23S rRNA.</text>
</comment>
<evidence type="ECO:0000256" key="3">
    <source>
        <dbReference type="ARBA" id="ARBA00022603"/>
    </source>
</evidence>
<dbReference type="InterPro" id="IPR016909">
    <property type="entry name" value="rRNA_lsu_MeTfrase_F"/>
</dbReference>
<comment type="subcellular location">
    <subcellularLocation>
        <location evidence="6">Cytoplasm</location>
    </subcellularLocation>
</comment>
<protein>
    <recommendedName>
        <fullName evidence="6">Ribosomal RNA large subunit methyltransferase F</fullName>
        <ecNumber evidence="6">2.1.1.181</ecNumber>
    </recommendedName>
    <alternativeName>
        <fullName evidence="6">23S rRNA mA1618 methyltransferase</fullName>
    </alternativeName>
    <alternativeName>
        <fullName evidence="6">rRNA adenine N-6-methyltransferase</fullName>
    </alternativeName>
</protein>
<evidence type="ECO:0000256" key="6">
    <source>
        <dbReference type="HAMAP-Rule" id="MF_01848"/>
    </source>
</evidence>
<dbReference type="InterPro" id="IPR010286">
    <property type="entry name" value="METTL16/RlmF"/>
</dbReference>